<evidence type="ECO:0000256" key="1">
    <source>
        <dbReference type="ARBA" id="ARBA00022737"/>
    </source>
</evidence>
<dbReference type="PANTHER" id="PTHR10039:SF16">
    <property type="entry name" value="GPI INOSITOL-DEACYLASE"/>
    <property type="match status" value="1"/>
</dbReference>
<feature type="repeat" description="ANK" evidence="2">
    <location>
        <begin position="645"/>
        <end position="677"/>
    </location>
</feature>
<dbReference type="EMBL" id="JACAZH010000013">
    <property type="protein sequence ID" value="KAF7351466.1"/>
    <property type="molecule type" value="Genomic_DNA"/>
</dbReference>
<keyword evidence="1" id="KW-0677">Repeat</keyword>
<evidence type="ECO:0000313" key="4">
    <source>
        <dbReference type="EMBL" id="KAF7351466.1"/>
    </source>
</evidence>
<dbReference type="InterPro" id="IPR027417">
    <property type="entry name" value="P-loop_NTPase"/>
</dbReference>
<dbReference type="Gene3D" id="1.25.40.20">
    <property type="entry name" value="Ankyrin repeat-containing domain"/>
    <property type="match status" value="1"/>
</dbReference>
<dbReference type="SMART" id="SM00248">
    <property type="entry name" value="ANK"/>
    <property type="match status" value="3"/>
</dbReference>
<keyword evidence="5" id="KW-1185">Reference proteome</keyword>
<gene>
    <name evidence="4" type="ORF">MSAN_01578700</name>
</gene>
<proteinExistence type="predicted"/>
<dbReference type="Gene3D" id="3.40.50.300">
    <property type="entry name" value="P-loop containing nucleotide triphosphate hydrolases"/>
    <property type="match status" value="1"/>
</dbReference>
<reference evidence="4" key="1">
    <citation type="submission" date="2020-05" db="EMBL/GenBank/DDBJ databases">
        <title>Mycena genomes resolve the evolution of fungal bioluminescence.</title>
        <authorList>
            <person name="Tsai I.J."/>
        </authorList>
    </citation>
    <scope>NUCLEOTIDE SEQUENCE</scope>
    <source>
        <strain evidence="4">160909Yilan</strain>
    </source>
</reference>
<dbReference type="Pfam" id="PF12796">
    <property type="entry name" value="Ank_2"/>
    <property type="match status" value="1"/>
</dbReference>
<keyword evidence="2" id="KW-0040">ANK repeat</keyword>
<evidence type="ECO:0000313" key="5">
    <source>
        <dbReference type="Proteomes" id="UP000623467"/>
    </source>
</evidence>
<organism evidence="4 5">
    <name type="scientific">Mycena sanguinolenta</name>
    <dbReference type="NCBI Taxonomy" id="230812"/>
    <lineage>
        <taxon>Eukaryota</taxon>
        <taxon>Fungi</taxon>
        <taxon>Dikarya</taxon>
        <taxon>Basidiomycota</taxon>
        <taxon>Agaricomycotina</taxon>
        <taxon>Agaricomycetes</taxon>
        <taxon>Agaricomycetidae</taxon>
        <taxon>Agaricales</taxon>
        <taxon>Marasmiineae</taxon>
        <taxon>Mycenaceae</taxon>
        <taxon>Mycena</taxon>
    </lineage>
</organism>
<dbReference type="SUPFAM" id="SSF52540">
    <property type="entry name" value="P-loop containing nucleoside triphosphate hydrolases"/>
    <property type="match status" value="1"/>
</dbReference>
<dbReference type="PROSITE" id="PS50088">
    <property type="entry name" value="ANK_REPEAT"/>
    <property type="match status" value="3"/>
</dbReference>
<dbReference type="InterPro" id="IPR036770">
    <property type="entry name" value="Ankyrin_rpt-contain_sf"/>
</dbReference>
<dbReference type="SUPFAM" id="SSF48403">
    <property type="entry name" value="Ankyrin repeat"/>
    <property type="match status" value="1"/>
</dbReference>
<evidence type="ECO:0000259" key="3">
    <source>
        <dbReference type="PROSITE" id="PS50837"/>
    </source>
</evidence>
<feature type="domain" description="NACHT" evidence="3">
    <location>
        <begin position="197"/>
        <end position="354"/>
    </location>
</feature>
<dbReference type="PANTHER" id="PTHR10039">
    <property type="entry name" value="AMELOGENIN"/>
    <property type="match status" value="1"/>
</dbReference>
<evidence type="ECO:0000256" key="2">
    <source>
        <dbReference type="PROSITE-ProRule" id="PRU00023"/>
    </source>
</evidence>
<dbReference type="PROSITE" id="PS50297">
    <property type="entry name" value="ANK_REP_REGION"/>
    <property type="match status" value="3"/>
</dbReference>
<dbReference type="InterPro" id="IPR056884">
    <property type="entry name" value="NPHP3-like_N"/>
</dbReference>
<dbReference type="Proteomes" id="UP000623467">
    <property type="component" value="Unassembled WGS sequence"/>
</dbReference>
<name>A0A8H6Y3F1_9AGAR</name>
<dbReference type="InterPro" id="IPR007111">
    <property type="entry name" value="NACHT_NTPase"/>
</dbReference>
<comment type="caution">
    <text evidence="4">The sequence shown here is derived from an EMBL/GenBank/DDBJ whole genome shotgun (WGS) entry which is preliminary data.</text>
</comment>
<feature type="repeat" description="ANK" evidence="2">
    <location>
        <begin position="677"/>
        <end position="709"/>
    </location>
</feature>
<dbReference type="OrthoDB" id="7464126at2759"/>
<feature type="repeat" description="ANK" evidence="2">
    <location>
        <begin position="710"/>
        <end position="742"/>
    </location>
</feature>
<protein>
    <submittedName>
        <fullName evidence="4">Ankyrin repeat protein</fullName>
    </submittedName>
</protein>
<accession>A0A8H6Y3F1</accession>
<dbReference type="Pfam" id="PF24883">
    <property type="entry name" value="NPHP3_N"/>
    <property type="match status" value="1"/>
</dbReference>
<dbReference type="InterPro" id="IPR002110">
    <property type="entry name" value="Ankyrin_rpt"/>
</dbReference>
<sequence>MPDSPTRRLKSIITGTFRPRQSSSSRSRSVPFAVTNIPNMLFEVTPGAAVPFAAISHSTTSPGTSASIRGTPTAGVESRNVKTPLVDNLTLALDITEKLAAFAHQIPFIAPVAGVFSLILKTFKTNRLVDLALQQDEMKGTIDDVHEMMLEKKLEEWLRSPPDMRQKQHETQKLRREGTGRWFLEGNAFVEWEDNPGLLWIQGASGTGKSVLSSSVIQKLIGDQQLFEDFGKSSAVAFFYFDFKAKDSNAVETAMRRIVLQISAQSPHPYKTLDEQYRLSRGQALPSYQELLRLLKELLRELGRTYIIFDALDECPDTEFGWLMDLISALRGWSSSPLHLLITSQPRAGLTEKLGDVPGVFLESSFTQRDIELFIASELRENLRLKTWASRSDEIVHRVVHKSNGMFRLAACLLLELSRCKRQNELDRTLETLPNDLFGIYDRFLESVRPEDLIYVTGVLRWLIFSAQNLTLAEIADAIAFDFSDPTHPVYDPSVWEDNTSAIPDWLEGLATVRDYNGRKTVVLAHGSVQDYLLSGRFANKFGFELSQGHSHAFIARSCMGRLLHFSDHPLGLDALPHYSLARYAATWWCHHLRRSRDQDQSGLASSVMLLLQDGSEQYNTLNYLRNFAYASHPVHPNSELNDFTRISPLHLCAEEGYIDGVRWLLQKGVDVNFQDDKESALQAASAGGHTEIVRLLLWNGADVNAKGGKHGTALQVACAAKRTDIVKLLLAYGADVNAEPECTFLGTALQAASWAVTKKWSLFYSPVVPISTHKGNTSRVRCRQL</sequence>
<dbReference type="PROSITE" id="PS50837">
    <property type="entry name" value="NACHT"/>
    <property type="match status" value="1"/>
</dbReference>
<dbReference type="AlphaFoldDB" id="A0A8H6Y3F1"/>